<evidence type="ECO:0000313" key="4">
    <source>
        <dbReference type="EMBL" id="SNZ00458.1"/>
    </source>
</evidence>
<protein>
    <submittedName>
        <fullName evidence="4">PKD repeat-containing protein</fullName>
    </submittedName>
</protein>
<dbReference type="InterPro" id="IPR022409">
    <property type="entry name" value="PKD/Chitinase_dom"/>
</dbReference>
<dbReference type="Proteomes" id="UP000219048">
    <property type="component" value="Unassembled WGS sequence"/>
</dbReference>
<dbReference type="SMART" id="SM00560">
    <property type="entry name" value="LamGL"/>
    <property type="match status" value="2"/>
</dbReference>
<dbReference type="Gene3D" id="2.60.40.10">
    <property type="entry name" value="Immunoglobulins"/>
    <property type="match status" value="1"/>
</dbReference>
<dbReference type="PANTHER" id="PTHR42535:SF2">
    <property type="entry name" value="CHROMOSOME UNDETERMINED SCAFFOLD_146, WHOLE GENOME SHOTGUN SEQUENCE"/>
    <property type="match status" value="1"/>
</dbReference>
<dbReference type="InterPro" id="IPR035986">
    <property type="entry name" value="PKD_dom_sf"/>
</dbReference>
<dbReference type="PANTHER" id="PTHR42535">
    <property type="entry name" value="OOKINETE PROTEIN, PUTATIVE-RELATED"/>
    <property type="match status" value="1"/>
</dbReference>
<dbReference type="InterPro" id="IPR006558">
    <property type="entry name" value="LamG-like"/>
</dbReference>
<dbReference type="OrthoDB" id="1491481at2"/>
<keyword evidence="5" id="KW-1185">Reference proteome</keyword>
<dbReference type="RefSeq" id="WP_097045915.1">
    <property type="nucleotide sequence ID" value="NZ_OBEH01000003.1"/>
</dbReference>
<evidence type="ECO:0000313" key="5">
    <source>
        <dbReference type="Proteomes" id="UP000219048"/>
    </source>
</evidence>
<feature type="domain" description="PKD" evidence="3">
    <location>
        <begin position="45"/>
        <end position="113"/>
    </location>
</feature>
<name>A0A285MTK0_9FLAO</name>
<dbReference type="Pfam" id="PF18911">
    <property type="entry name" value="PKD_4"/>
    <property type="match status" value="1"/>
</dbReference>
<dbReference type="InterPro" id="IPR000601">
    <property type="entry name" value="PKD_dom"/>
</dbReference>
<dbReference type="CDD" id="cd00146">
    <property type="entry name" value="PKD"/>
    <property type="match status" value="1"/>
</dbReference>
<dbReference type="EMBL" id="OBEH01000003">
    <property type="protein sequence ID" value="SNZ00458.1"/>
    <property type="molecule type" value="Genomic_DNA"/>
</dbReference>
<dbReference type="SUPFAM" id="SSF49899">
    <property type="entry name" value="Concanavalin A-like lectins/glucanases"/>
    <property type="match status" value="2"/>
</dbReference>
<dbReference type="GO" id="GO:0005975">
    <property type="term" value="P:carbohydrate metabolic process"/>
    <property type="evidence" value="ECO:0007669"/>
    <property type="project" value="UniProtKB-ARBA"/>
</dbReference>
<proteinExistence type="predicted"/>
<dbReference type="AlphaFoldDB" id="A0A285MTK0"/>
<dbReference type="InterPro" id="IPR013320">
    <property type="entry name" value="ConA-like_dom_sf"/>
</dbReference>
<evidence type="ECO:0000256" key="2">
    <source>
        <dbReference type="ARBA" id="ARBA00023157"/>
    </source>
</evidence>
<dbReference type="Pfam" id="PF13385">
    <property type="entry name" value="Laminin_G_3"/>
    <property type="match status" value="2"/>
</dbReference>
<reference evidence="5" key="1">
    <citation type="submission" date="2017-09" db="EMBL/GenBank/DDBJ databases">
        <authorList>
            <person name="Varghese N."/>
            <person name="Submissions S."/>
        </authorList>
    </citation>
    <scope>NUCLEOTIDE SEQUENCE [LARGE SCALE GENOMIC DNA]</scope>
    <source>
        <strain evidence="5">DSM 25885</strain>
    </source>
</reference>
<evidence type="ECO:0000259" key="3">
    <source>
        <dbReference type="PROSITE" id="PS50093"/>
    </source>
</evidence>
<keyword evidence="2" id="KW-1015">Disulfide bond</keyword>
<sequence>MKSNTIYIKTKTLGLMVIMALIFGSCARNDDGYLRESNVDSALLPEADFTASQTTVDQDGTITFTDASTNTPILYTWKFDGGNPPSSTEASPTVEYPISGEFNVSLKVRNEFGVDEVIKEGFIIVESTAEPLDPAITVRMNYEESLLNEGSAGGAGASTGAPAYETGIIGENAYSFDGSNAVTLTGYKGVNGPNSRTVSAWVKTTTTERITISHWGESGTGSRATFAVNPDGTIRSEFQGGGLNSTAAVNDGEWHHVAHTYDGAILTVYVDGVASASLPTTTIDTGNAGETDVEIGAQFGARIFNGAMDDFRIYDIALDAGSIGLLAAQPTIETQLNFEGSLLNEGSAGGAGASTGAPAYETGIVGENAYTFDGSNAVTLSGYTGVNGPNSRTVSAWVKTTTTERITISHWGESGTGSRATFAINPDGTIRSEFQGGGLNSVAAVNDGEWHHVAYSYDGAILTVYVDGVESASLPTTTIDTGNAGETDVEIGAQSGARIFNGAMDDFRIYSTSLSPEAIMLLSQS</sequence>
<gene>
    <name evidence="4" type="ORF">SAMN06265377_2282</name>
</gene>
<organism evidence="4 5">
    <name type="scientific">Flagellimonas pacifica</name>
    <dbReference type="NCBI Taxonomy" id="1247520"/>
    <lineage>
        <taxon>Bacteria</taxon>
        <taxon>Pseudomonadati</taxon>
        <taxon>Bacteroidota</taxon>
        <taxon>Flavobacteriia</taxon>
        <taxon>Flavobacteriales</taxon>
        <taxon>Flavobacteriaceae</taxon>
        <taxon>Flagellimonas</taxon>
    </lineage>
</organism>
<dbReference type="Gene3D" id="2.60.120.200">
    <property type="match status" value="2"/>
</dbReference>
<dbReference type="GO" id="GO:0004553">
    <property type="term" value="F:hydrolase activity, hydrolyzing O-glycosyl compounds"/>
    <property type="evidence" value="ECO:0007669"/>
    <property type="project" value="UniProtKB-ARBA"/>
</dbReference>
<accession>A0A285MTK0</accession>
<dbReference type="SUPFAM" id="SSF49299">
    <property type="entry name" value="PKD domain"/>
    <property type="match status" value="1"/>
</dbReference>
<keyword evidence="1" id="KW-0732">Signal</keyword>
<dbReference type="SMART" id="SM00089">
    <property type="entry name" value="PKD"/>
    <property type="match status" value="1"/>
</dbReference>
<dbReference type="InterPro" id="IPR013783">
    <property type="entry name" value="Ig-like_fold"/>
</dbReference>
<dbReference type="PROSITE" id="PS51257">
    <property type="entry name" value="PROKAR_LIPOPROTEIN"/>
    <property type="match status" value="1"/>
</dbReference>
<evidence type="ECO:0000256" key="1">
    <source>
        <dbReference type="ARBA" id="ARBA00022729"/>
    </source>
</evidence>
<dbReference type="PROSITE" id="PS50093">
    <property type="entry name" value="PKD"/>
    <property type="match status" value="1"/>
</dbReference>